<sequence>MATATIRDLLGNRPVLSLAPTASLRAAAKLMAEHQVGALAVIDGARLAGILSEPDIVFRALARDHDADATQVAEVMTADPVTVDLGDAISDVLVAKLGDAFRHLPVMEAGPVVGLLSYRDVPAQYVMMFEHFREMSTSRADDGA</sequence>
<feature type="domain" description="CBS" evidence="3">
    <location>
        <begin position="76"/>
        <end position="134"/>
    </location>
</feature>
<name>A0AAE4B7E8_9RHOB</name>
<dbReference type="Proteomes" id="UP001226762">
    <property type="component" value="Unassembled WGS sequence"/>
</dbReference>
<evidence type="ECO:0000313" key="5">
    <source>
        <dbReference type="Proteomes" id="UP001226762"/>
    </source>
</evidence>
<comment type="caution">
    <text evidence="4">The sequence shown here is derived from an EMBL/GenBank/DDBJ whole genome shotgun (WGS) entry which is preliminary data.</text>
</comment>
<keyword evidence="1 2" id="KW-0129">CBS domain</keyword>
<dbReference type="InterPro" id="IPR051257">
    <property type="entry name" value="Diverse_CBS-Domain"/>
</dbReference>
<dbReference type="InterPro" id="IPR046342">
    <property type="entry name" value="CBS_dom_sf"/>
</dbReference>
<dbReference type="Gene3D" id="3.10.580.10">
    <property type="entry name" value="CBS-domain"/>
    <property type="match status" value="1"/>
</dbReference>
<dbReference type="AlphaFoldDB" id="A0AAE4B7E8"/>
<dbReference type="SMART" id="SM00116">
    <property type="entry name" value="CBS"/>
    <property type="match status" value="2"/>
</dbReference>
<dbReference type="PANTHER" id="PTHR43080">
    <property type="entry name" value="CBS DOMAIN-CONTAINING PROTEIN CBSX3, MITOCHONDRIAL"/>
    <property type="match status" value="1"/>
</dbReference>
<dbReference type="PROSITE" id="PS51371">
    <property type="entry name" value="CBS"/>
    <property type="match status" value="2"/>
</dbReference>
<dbReference type="InterPro" id="IPR000644">
    <property type="entry name" value="CBS_dom"/>
</dbReference>
<dbReference type="EMBL" id="JANHAX010000008">
    <property type="protein sequence ID" value="MDQ2092269.1"/>
    <property type="molecule type" value="Genomic_DNA"/>
</dbReference>
<evidence type="ECO:0000259" key="3">
    <source>
        <dbReference type="PROSITE" id="PS51371"/>
    </source>
</evidence>
<organism evidence="4 5">
    <name type="scientific">Marimonas arenosa</name>
    <dbReference type="NCBI Taxonomy" id="1795305"/>
    <lineage>
        <taxon>Bacteria</taxon>
        <taxon>Pseudomonadati</taxon>
        <taxon>Pseudomonadota</taxon>
        <taxon>Alphaproteobacteria</taxon>
        <taxon>Rhodobacterales</taxon>
        <taxon>Paracoccaceae</taxon>
        <taxon>Marimonas</taxon>
    </lineage>
</organism>
<feature type="domain" description="CBS" evidence="3">
    <location>
        <begin position="11"/>
        <end position="67"/>
    </location>
</feature>
<dbReference type="SUPFAM" id="SSF54631">
    <property type="entry name" value="CBS-domain pair"/>
    <property type="match status" value="1"/>
</dbReference>
<accession>A0AAE4B7E8</accession>
<reference evidence="4" key="2">
    <citation type="submission" date="2023-02" db="EMBL/GenBank/DDBJ databases">
        <title>'Rhodoalgimonas zhirmunskyi' gen. nov., isolated from a red alga.</title>
        <authorList>
            <person name="Nedashkovskaya O.I."/>
            <person name="Otstavnykh N.Y."/>
            <person name="Bystritskaya E.P."/>
            <person name="Balabanova L.A."/>
            <person name="Isaeva M.P."/>
        </authorList>
    </citation>
    <scope>NUCLEOTIDE SEQUENCE</scope>
    <source>
        <strain evidence="4">KCTC 52189</strain>
    </source>
</reference>
<keyword evidence="5" id="KW-1185">Reference proteome</keyword>
<evidence type="ECO:0000256" key="1">
    <source>
        <dbReference type="ARBA" id="ARBA00023122"/>
    </source>
</evidence>
<gene>
    <name evidence="4" type="ORF">NO357_20380</name>
</gene>
<protein>
    <submittedName>
        <fullName evidence="4">CBS domain-containing protein</fullName>
    </submittedName>
</protein>
<evidence type="ECO:0000256" key="2">
    <source>
        <dbReference type="PROSITE-ProRule" id="PRU00703"/>
    </source>
</evidence>
<dbReference type="Pfam" id="PF00571">
    <property type="entry name" value="CBS"/>
    <property type="match status" value="2"/>
</dbReference>
<proteinExistence type="predicted"/>
<dbReference type="RefSeq" id="WP_306737578.1">
    <property type="nucleotide sequence ID" value="NZ_JANHAX010000008.1"/>
</dbReference>
<reference evidence="4" key="1">
    <citation type="submission" date="2022-07" db="EMBL/GenBank/DDBJ databases">
        <authorList>
            <person name="Otstavnykh N."/>
            <person name="Isaeva M."/>
            <person name="Bystritskaya E."/>
        </authorList>
    </citation>
    <scope>NUCLEOTIDE SEQUENCE</scope>
    <source>
        <strain evidence="4">KCTC 52189</strain>
    </source>
</reference>
<evidence type="ECO:0000313" key="4">
    <source>
        <dbReference type="EMBL" id="MDQ2092269.1"/>
    </source>
</evidence>
<dbReference type="PANTHER" id="PTHR43080:SF2">
    <property type="entry name" value="CBS DOMAIN-CONTAINING PROTEIN"/>
    <property type="match status" value="1"/>
</dbReference>